<reference evidence="2" key="1">
    <citation type="journal article" date="2019" name="Int. J. Syst. Evol. Microbiol.">
        <title>The Global Catalogue of Microorganisms (GCM) 10K type strain sequencing project: providing services to taxonomists for standard genome sequencing and annotation.</title>
        <authorList>
            <consortium name="The Broad Institute Genomics Platform"/>
            <consortium name="The Broad Institute Genome Sequencing Center for Infectious Disease"/>
            <person name="Wu L."/>
            <person name="Ma J."/>
        </authorList>
    </citation>
    <scope>NUCLEOTIDE SEQUENCE [LARGE SCALE GENOMIC DNA]</scope>
    <source>
        <strain evidence="2">KCTC 52490</strain>
    </source>
</reference>
<comment type="caution">
    <text evidence="1">The sequence shown here is derived from an EMBL/GenBank/DDBJ whole genome shotgun (WGS) entry which is preliminary data.</text>
</comment>
<dbReference type="EMBL" id="JBHUOM010000016">
    <property type="protein sequence ID" value="MFD2935441.1"/>
    <property type="molecule type" value="Genomic_DNA"/>
</dbReference>
<name>A0ABW6AJD6_9BACT</name>
<gene>
    <name evidence="1" type="ORF">ACFS25_16785</name>
</gene>
<keyword evidence="2" id="KW-1185">Reference proteome</keyword>
<accession>A0ABW6AJD6</accession>
<evidence type="ECO:0000313" key="1">
    <source>
        <dbReference type="EMBL" id="MFD2935441.1"/>
    </source>
</evidence>
<dbReference type="RefSeq" id="WP_381503379.1">
    <property type="nucleotide sequence ID" value="NZ_JBHUOM010000016.1"/>
</dbReference>
<sequence length="229" mass="26539">MLPFLMATYGYSFSLFSKESIPLSYGYSKREELEDSLDIQYVDLHVNQLLFSEVQKYIREQRDSSSLFKNGYGYVTVGGIMLDHIGQPVLADSLENHLKDISLKFNIGLSSFYPQQNMGKPLYYSFVDDRLILIFEQNAKWIHHNTFSVSSVSNVKKLIKQALKLSFDSNFEFKDTLGDSFFLSVERREKMSQEEILETGSYSLQKLKTVTVYFDGSIDYQYLHIGKVR</sequence>
<protein>
    <submittedName>
        <fullName evidence="1">Uncharacterized protein</fullName>
    </submittedName>
</protein>
<evidence type="ECO:0000313" key="2">
    <source>
        <dbReference type="Proteomes" id="UP001597512"/>
    </source>
</evidence>
<dbReference type="Proteomes" id="UP001597512">
    <property type="component" value="Unassembled WGS sequence"/>
</dbReference>
<organism evidence="1 2">
    <name type="scientific">Spirosoma flavum</name>
    <dbReference type="NCBI Taxonomy" id="2048557"/>
    <lineage>
        <taxon>Bacteria</taxon>
        <taxon>Pseudomonadati</taxon>
        <taxon>Bacteroidota</taxon>
        <taxon>Cytophagia</taxon>
        <taxon>Cytophagales</taxon>
        <taxon>Cytophagaceae</taxon>
        <taxon>Spirosoma</taxon>
    </lineage>
</organism>
<proteinExistence type="predicted"/>